<organism evidence="6 7">
    <name type="scientific">Coniochaeta hoffmannii</name>
    <dbReference type="NCBI Taxonomy" id="91930"/>
    <lineage>
        <taxon>Eukaryota</taxon>
        <taxon>Fungi</taxon>
        <taxon>Dikarya</taxon>
        <taxon>Ascomycota</taxon>
        <taxon>Pezizomycotina</taxon>
        <taxon>Sordariomycetes</taxon>
        <taxon>Sordariomycetidae</taxon>
        <taxon>Coniochaetales</taxon>
        <taxon>Coniochaetaceae</taxon>
        <taxon>Coniochaeta</taxon>
    </lineage>
</organism>
<sequence>MDDVACAAAEVTPQRPVPHIYQLLTEPQSLAMDNVIARLQHGAVQNSAVALVALDLATLLPPSYASPISFPPKSYRREVPFDIPLPENLSHHCTIQHSTLFTFSSSSLKWHARLTFSASWPASTTYNARVFAIQRLVRRIRLEHIPLLRDTVTEIVVSSQHDADALLPLPLRHLATEADAKQPDDIALDGSWYYVREDTSRVRFPSYSIHSVGDTATRTASLSALNKESTLAPGVSVVRLAGDKRGELYVYKEIERPLYRPDDTTMIERELQRLMVLRDSNMDMNAGIEHIVRLVAAVVSDNPYRTSADAGDAGEQTVLRGILLEYHRNGNLEGALSAVPTVGVTKAQTLQARRPWRRWAVQIARGLQYLHAHRLAHVDLKPANVVISGTGEAIIIDISGWAGTHEYLAPEVRDVFNLSQLGFGVLVKNDCWALGKVFDRLASAAGMDGQVADGGVLQAAASGLMVHDLEKRMGISEVVSWLEGAERKAMGE</sequence>
<evidence type="ECO:0000256" key="3">
    <source>
        <dbReference type="ARBA" id="ARBA00022777"/>
    </source>
</evidence>
<evidence type="ECO:0000313" key="6">
    <source>
        <dbReference type="EMBL" id="KAJ9148836.1"/>
    </source>
</evidence>
<dbReference type="SUPFAM" id="SSF56112">
    <property type="entry name" value="Protein kinase-like (PK-like)"/>
    <property type="match status" value="1"/>
</dbReference>
<dbReference type="PROSITE" id="PS00108">
    <property type="entry name" value="PROTEIN_KINASE_ST"/>
    <property type="match status" value="1"/>
</dbReference>
<protein>
    <recommendedName>
        <fullName evidence="5">Protein kinase domain-containing protein</fullName>
    </recommendedName>
</protein>
<dbReference type="AlphaFoldDB" id="A0AA38RID4"/>
<gene>
    <name evidence="6" type="ORF">NKR19_g5829</name>
</gene>
<accession>A0AA38RID4</accession>
<feature type="domain" description="Protein kinase" evidence="5">
    <location>
        <begin position="225"/>
        <end position="492"/>
    </location>
</feature>
<dbReference type="InterPro" id="IPR011009">
    <property type="entry name" value="Kinase-like_dom_sf"/>
</dbReference>
<dbReference type="PROSITE" id="PS50011">
    <property type="entry name" value="PROTEIN_KINASE_DOM"/>
    <property type="match status" value="1"/>
</dbReference>
<keyword evidence="1" id="KW-0808">Transferase</keyword>
<dbReference type="Pfam" id="PF00069">
    <property type="entry name" value="Pkinase"/>
    <property type="match status" value="1"/>
</dbReference>
<evidence type="ECO:0000256" key="2">
    <source>
        <dbReference type="ARBA" id="ARBA00022741"/>
    </source>
</evidence>
<proteinExistence type="predicted"/>
<keyword evidence="2" id="KW-0547">Nucleotide-binding</keyword>
<dbReference type="InterPro" id="IPR000719">
    <property type="entry name" value="Prot_kinase_dom"/>
</dbReference>
<dbReference type="InterPro" id="IPR008271">
    <property type="entry name" value="Ser/Thr_kinase_AS"/>
</dbReference>
<dbReference type="GO" id="GO:0004674">
    <property type="term" value="F:protein serine/threonine kinase activity"/>
    <property type="evidence" value="ECO:0007669"/>
    <property type="project" value="TreeGrafter"/>
</dbReference>
<dbReference type="PANTHER" id="PTHR44329">
    <property type="entry name" value="SERINE/THREONINE-PROTEIN KINASE TNNI3K-RELATED"/>
    <property type="match status" value="1"/>
</dbReference>
<comment type="caution">
    <text evidence="6">The sequence shown here is derived from an EMBL/GenBank/DDBJ whole genome shotgun (WGS) entry which is preliminary data.</text>
</comment>
<keyword evidence="3" id="KW-0418">Kinase</keyword>
<dbReference type="Proteomes" id="UP001174691">
    <property type="component" value="Unassembled WGS sequence"/>
</dbReference>
<dbReference type="SMART" id="SM00220">
    <property type="entry name" value="S_TKc"/>
    <property type="match status" value="1"/>
</dbReference>
<dbReference type="PANTHER" id="PTHR44329:SF288">
    <property type="entry name" value="MITOGEN-ACTIVATED PROTEIN KINASE KINASE KINASE 20"/>
    <property type="match status" value="1"/>
</dbReference>
<evidence type="ECO:0000256" key="4">
    <source>
        <dbReference type="ARBA" id="ARBA00022840"/>
    </source>
</evidence>
<name>A0AA38RID4_9PEZI</name>
<dbReference type="EMBL" id="JANBVN010000084">
    <property type="protein sequence ID" value="KAJ9148836.1"/>
    <property type="molecule type" value="Genomic_DNA"/>
</dbReference>
<reference evidence="6" key="1">
    <citation type="submission" date="2022-07" db="EMBL/GenBank/DDBJ databases">
        <title>Fungi with potential for degradation of polypropylene.</title>
        <authorList>
            <person name="Gostincar C."/>
        </authorList>
    </citation>
    <scope>NUCLEOTIDE SEQUENCE</scope>
    <source>
        <strain evidence="6">EXF-13287</strain>
    </source>
</reference>
<dbReference type="InterPro" id="IPR051681">
    <property type="entry name" value="Ser/Thr_Kinases-Pseudokinases"/>
</dbReference>
<evidence type="ECO:0000256" key="1">
    <source>
        <dbReference type="ARBA" id="ARBA00022679"/>
    </source>
</evidence>
<evidence type="ECO:0000313" key="7">
    <source>
        <dbReference type="Proteomes" id="UP001174691"/>
    </source>
</evidence>
<keyword evidence="4" id="KW-0067">ATP-binding</keyword>
<dbReference type="GO" id="GO:0005524">
    <property type="term" value="F:ATP binding"/>
    <property type="evidence" value="ECO:0007669"/>
    <property type="project" value="UniProtKB-KW"/>
</dbReference>
<dbReference type="Gene3D" id="1.10.510.10">
    <property type="entry name" value="Transferase(Phosphotransferase) domain 1"/>
    <property type="match status" value="1"/>
</dbReference>
<evidence type="ECO:0000259" key="5">
    <source>
        <dbReference type="PROSITE" id="PS50011"/>
    </source>
</evidence>
<keyword evidence="7" id="KW-1185">Reference proteome</keyword>
<dbReference type="Gene3D" id="3.30.200.20">
    <property type="entry name" value="Phosphorylase Kinase, domain 1"/>
    <property type="match status" value="1"/>
</dbReference>